<dbReference type="Proteomes" id="UP000324222">
    <property type="component" value="Unassembled WGS sequence"/>
</dbReference>
<accession>A0A5B7CRI2</accession>
<dbReference type="AlphaFoldDB" id="A0A5B7CRI2"/>
<sequence length="105" mass="11958">MMAVIIQARTMPRNAPCVLQSSKELLNLLIIKITSGCSTGEAQTLDSIFRHYHYFQKTSRSDTGFLKVFSYDSSNRIDNISSYEQEKHSSSPRPLKIVVFRVTNL</sequence>
<keyword evidence="2" id="KW-1185">Reference proteome</keyword>
<evidence type="ECO:0000313" key="2">
    <source>
        <dbReference type="Proteomes" id="UP000324222"/>
    </source>
</evidence>
<protein>
    <submittedName>
        <fullName evidence="1">Uncharacterized protein</fullName>
    </submittedName>
</protein>
<name>A0A5B7CRI2_PORTR</name>
<evidence type="ECO:0000313" key="1">
    <source>
        <dbReference type="EMBL" id="MPC11815.1"/>
    </source>
</evidence>
<reference evidence="1 2" key="1">
    <citation type="submission" date="2019-05" db="EMBL/GenBank/DDBJ databases">
        <title>Another draft genome of Portunus trituberculatus and its Hox gene families provides insights of decapod evolution.</title>
        <authorList>
            <person name="Jeong J.-H."/>
            <person name="Song I."/>
            <person name="Kim S."/>
            <person name="Choi T."/>
            <person name="Kim D."/>
            <person name="Ryu S."/>
            <person name="Kim W."/>
        </authorList>
    </citation>
    <scope>NUCLEOTIDE SEQUENCE [LARGE SCALE GENOMIC DNA]</scope>
    <source>
        <tissue evidence="1">Muscle</tissue>
    </source>
</reference>
<gene>
    <name evidence="1" type="ORF">E2C01_004490</name>
</gene>
<proteinExistence type="predicted"/>
<dbReference type="EMBL" id="VSRR010000183">
    <property type="protein sequence ID" value="MPC11815.1"/>
    <property type="molecule type" value="Genomic_DNA"/>
</dbReference>
<comment type="caution">
    <text evidence="1">The sequence shown here is derived from an EMBL/GenBank/DDBJ whole genome shotgun (WGS) entry which is preliminary data.</text>
</comment>
<organism evidence="1 2">
    <name type="scientific">Portunus trituberculatus</name>
    <name type="common">Swimming crab</name>
    <name type="synonym">Neptunus trituberculatus</name>
    <dbReference type="NCBI Taxonomy" id="210409"/>
    <lineage>
        <taxon>Eukaryota</taxon>
        <taxon>Metazoa</taxon>
        <taxon>Ecdysozoa</taxon>
        <taxon>Arthropoda</taxon>
        <taxon>Crustacea</taxon>
        <taxon>Multicrustacea</taxon>
        <taxon>Malacostraca</taxon>
        <taxon>Eumalacostraca</taxon>
        <taxon>Eucarida</taxon>
        <taxon>Decapoda</taxon>
        <taxon>Pleocyemata</taxon>
        <taxon>Brachyura</taxon>
        <taxon>Eubrachyura</taxon>
        <taxon>Portunoidea</taxon>
        <taxon>Portunidae</taxon>
        <taxon>Portuninae</taxon>
        <taxon>Portunus</taxon>
    </lineage>
</organism>